<dbReference type="PANTHER" id="PTHR36054">
    <property type="entry name" value="PROTEIN SICKLE"/>
    <property type="match status" value="1"/>
</dbReference>
<feature type="region of interest" description="Disordered" evidence="1">
    <location>
        <begin position="250"/>
        <end position="283"/>
    </location>
</feature>
<dbReference type="GO" id="GO:0035196">
    <property type="term" value="P:miRNA processing"/>
    <property type="evidence" value="ECO:0007669"/>
    <property type="project" value="InterPro"/>
</dbReference>
<evidence type="ECO:0000313" key="3">
    <source>
        <dbReference type="Proteomes" id="UP000289738"/>
    </source>
</evidence>
<feature type="region of interest" description="Disordered" evidence="1">
    <location>
        <begin position="148"/>
        <end position="229"/>
    </location>
</feature>
<comment type="caution">
    <text evidence="2">The sequence shown here is derived from an EMBL/GenBank/DDBJ whole genome shotgun (WGS) entry which is preliminary data.</text>
</comment>
<feature type="compositionally biased region" description="Basic and acidic residues" evidence="1">
    <location>
        <begin position="216"/>
        <end position="229"/>
    </location>
</feature>
<accession>A0A444Y9Y1</accession>
<dbReference type="AlphaFoldDB" id="A0A444Y9Y1"/>
<proteinExistence type="predicted"/>
<dbReference type="STRING" id="3818.A0A444Y9Y1"/>
<dbReference type="EMBL" id="SDMP01000017">
    <property type="protein sequence ID" value="RYQ98695.1"/>
    <property type="molecule type" value="Genomic_DNA"/>
</dbReference>
<protein>
    <submittedName>
        <fullName evidence="2">Uncharacterized protein</fullName>
    </submittedName>
</protein>
<gene>
    <name evidence="2" type="ORF">Ahy_B07g086456</name>
</gene>
<evidence type="ECO:0000256" key="1">
    <source>
        <dbReference type="SAM" id="MobiDB-lite"/>
    </source>
</evidence>
<keyword evidence="3" id="KW-1185">Reference proteome</keyword>
<dbReference type="Proteomes" id="UP000289738">
    <property type="component" value="Chromosome B07"/>
</dbReference>
<dbReference type="GO" id="GO:0000398">
    <property type="term" value="P:mRNA splicing, via spliceosome"/>
    <property type="evidence" value="ECO:0007669"/>
    <property type="project" value="InterPro"/>
</dbReference>
<feature type="compositionally biased region" description="Polar residues" evidence="1">
    <location>
        <begin position="250"/>
        <end position="266"/>
    </location>
</feature>
<feature type="compositionally biased region" description="Polar residues" evidence="1">
    <location>
        <begin position="170"/>
        <end position="184"/>
    </location>
</feature>
<name>A0A444Y9Y1_ARAHY</name>
<sequence>MEDSEQRKKRLKEMRMQADQAEVSGGVEGSGIPGHLSNPLIETSSTSRSQDRSSAAPRFDFYTDPMNAFSSNRMNNPRMQSAPDYFPLANFARSPAVQDPGSTNLYMAAFATQASPTPYRNPGWSEPRGHTHYNLPFRSASGSTYPNPRFEPPGGPSCFAGQGIIPHPSHSLNPSPGYRNSPTPNRGRGRGIWHNTQSHASGRCREQGQTSHGHWSNKDRASGPEDSYKRSMVEDPWKLLSPVIWRTTTISSYTPGSSKPRISNSVSDKREGPSGAAIKTGSEPSLAEYLAAAFNEAARNAENV</sequence>
<dbReference type="PANTHER" id="PTHR36054:SF2">
    <property type="entry name" value="PROTEIN SICKLE"/>
    <property type="match status" value="1"/>
</dbReference>
<reference evidence="2 3" key="1">
    <citation type="submission" date="2019-01" db="EMBL/GenBank/DDBJ databases">
        <title>Sequencing of cultivated peanut Arachis hypogaea provides insights into genome evolution and oil improvement.</title>
        <authorList>
            <person name="Chen X."/>
        </authorList>
    </citation>
    <scope>NUCLEOTIDE SEQUENCE [LARGE SCALE GENOMIC DNA]</scope>
    <source>
        <strain evidence="3">cv. Fuhuasheng</strain>
        <tissue evidence="2">Leaves</tissue>
    </source>
</reference>
<dbReference type="InterPro" id="IPR039292">
    <property type="entry name" value="SICKLE"/>
</dbReference>
<organism evidence="2 3">
    <name type="scientific">Arachis hypogaea</name>
    <name type="common">Peanut</name>
    <dbReference type="NCBI Taxonomy" id="3818"/>
    <lineage>
        <taxon>Eukaryota</taxon>
        <taxon>Viridiplantae</taxon>
        <taxon>Streptophyta</taxon>
        <taxon>Embryophyta</taxon>
        <taxon>Tracheophyta</taxon>
        <taxon>Spermatophyta</taxon>
        <taxon>Magnoliopsida</taxon>
        <taxon>eudicotyledons</taxon>
        <taxon>Gunneridae</taxon>
        <taxon>Pentapetalae</taxon>
        <taxon>rosids</taxon>
        <taxon>fabids</taxon>
        <taxon>Fabales</taxon>
        <taxon>Fabaceae</taxon>
        <taxon>Papilionoideae</taxon>
        <taxon>50 kb inversion clade</taxon>
        <taxon>dalbergioids sensu lato</taxon>
        <taxon>Dalbergieae</taxon>
        <taxon>Pterocarpus clade</taxon>
        <taxon>Arachis</taxon>
    </lineage>
</organism>
<feature type="region of interest" description="Disordered" evidence="1">
    <location>
        <begin position="1"/>
        <end position="60"/>
    </location>
</feature>
<feature type="compositionally biased region" description="Low complexity" evidence="1">
    <location>
        <begin position="43"/>
        <end position="54"/>
    </location>
</feature>
<evidence type="ECO:0000313" key="2">
    <source>
        <dbReference type="EMBL" id="RYQ98695.1"/>
    </source>
</evidence>